<dbReference type="KEGG" id="rtg:NCTC13098_06182"/>
<keyword evidence="5" id="KW-0997">Cell inner membrane</keyword>
<comment type="similarity">
    <text evidence="2 9">Belongs to the GSP F family.</text>
</comment>
<gene>
    <name evidence="12" type="primary">epsF_3</name>
    <name evidence="12" type="ORF">NCTC13098_06182</name>
</gene>
<evidence type="ECO:0000259" key="11">
    <source>
        <dbReference type="Pfam" id="PF00482"/>
    </source>
</evidence>
<feature type="transmembrane region" description="Helical" evidence="10">
    <location>
        <begin position="167"/>
        <end position="195"/>
    </location>
</feature>
<evidence type="ECO:0000313" key="13">
    <source>
        <dbReference type="Proteomes" id="UP000274346"/>
    </source>
</evidence>
<dbReference type="PANTHER" id="PTHR30012">
    <property type="entry name" value="GENERAL SECRETION PATHWAY PROTEIN"/>
    <property type="match status" value="1"/>
</dbReference>
<name>A0A3P8L251_RAOTE</name>
<evidence type="ECO:0000256" key="7">
    <source>
        <dbReference type="ARBA" id="ARBA00022989"/>
    </source>
</evidence>
<dbReference type="Proteomes" id="UP000274346">
    <property type="component" value="Chromosome"/>
</dbReference>
<dbReference type="InterPro" id="IPR042094">
    <property type="entry name" value="T2SS_GspF_sf"/>
</dbReference>
<dbReference type="GO" id="GO:0005886">
    <property type="term" value="C:plasma membrane"/>
    <property type="evidence" value="ECO:0007669"/>
    <property type="project" value="UniProtKB-SubCell"/>
</dbReference>
<dbReference type="PRINTS" id="PR00812">
    <property type="entry name" value="BCTERIALGSPF"/>
</dbReference>
<dbReference type="PROSITE" id="PS00874">
    <property type="entry name" value="T2SP_F"/>
    <property type="match status" value="1"/>
</dbReference>
<keyword evidence="6 9" id="KW-0812">Transmembrane</keyword>
<evidence type="ECO:0000256" key="3">
    <source>
        <dbReference type="ARBA" id="ARBA00022448"/>
    </source>
</evidence>
<dbReference type="NCBIfam" id="NF007861">
    <property type="entry name" value="PRK10573.1"/>
    <property type="match status" value="1"/>
</dbReference>
<accession>A0A3P8L251</accession>
<dbReference type="InterPro" id="IPR003004">
    <property type="entry name" value="GspF/PilC"/>
</dbReference>
<evidence type="ECO:0000256" key="8">
    <source>
        <dbReference type="ARBA" id="ARBA00023136"/>
    </source>
</evidence>
<evidence type="ECO:0000256" key="2">
    <source>
        <dbReference type="ARBA" id="ARBA00005745"/>
    </source>
</evidence>
<feature type="domain" description="Type II secretion system protein GspF" evidence="11">
    <location>
        <begin position="269"/>
        <end position="388"/>
    </location>
</feature>
<dbReference type="InterPro" id="IPR018076">
    <property type="entry name" value="T2SS_GspF_dom"/>
</dbReference>
<dbReference type="InterPro" id="IPR001992">
    <property type="entry name" value="T2SS_GspF/T4SS_PilC_CS"/>
</dbReference>
<evidence type="ECO:0000256" key="6">
    <source>
        <dbReference type="ARBA" id="ARBA00022692"/>
    </source>
</evidence>
<keyword evidence="4" id="KW-1003">Cell membrane</keyword>
<sequence>MATERLWRWRGLDGKGSICHGSLWKSSRQEVMQALQHERIIPLALRRCAVRSALWHPRYSGQVIHQLATLLQAGLPLAEGLELLAQQQTGAQWQALLRTLAQDLAQGISLSSALERWPQAFPPLYLAMIRTGELTGKLDLCCFHLARQQQEQLQLSEKVKKALRYPLIVLLLALLVVMGMLTFVLPEFAAIYQTFNTPLPLLTKAVISAGESLSGSWPLLLLMAILPFLLNRLAHRRRSWLLRRQKLLHALPVVGKLIGGQRLSQIFTVLTLTQSAGISFMQGLESVEETLSCPLWRQRIHQVNTQIARGTAIWQALANSEGFTPLCLQLIRTGEASGSLDIMLENLARHHSERTHRQAEGLATLLEPMLLLITGAVVGILVVAMYLPIFHLGDAISGMGDSGWRRRCASKRHYRLLNTRFSCSCTRIKVVRLVSSFRREAPT</sequence>
<dbReference type="PANTHER" id="PTHR30012:SF7">
    <property type="entry name" value="PROTEIN TRANSPORT PROTEIN HOFC HOMOLOG"/>
    <property type="match status" value="1"/>
</dbReference>
<evidence type="ECO:0000256" key="10">
    <source>
        <dbReference type="SAM" id="Phobius"/>
    </source>
</evidence>
<keyword evidence="8 10" id="KW-0472">Membrane</keyword>
<evidence type="ECO:0000256" key="4">
    <source>
        <dbReference type="ARBA" id="ARBA00022475"/>
    </source>
</evidence>
<evidence type="ECO:0000256" key="1">
    <source>
        <dbReference type="ARBA" id="ARBA00004429"/>
    </source>
</evidence>
<protein>
    <submittedName>
        <fullName evidence="12">Cholera toxin secretion protein epsF</fullName>
    </submittedName>
</protein>
<dbReference type="AlphaFoldDB" id="A0A3P8L251"/>
<evidence type="ECO:0000256" key="9">
    <source>
        <dbReference type="RuleBase" id="RU003923"/>
    </source>
</evidence>
<evidence type="ECO:0000256" key="5">
    <source>
        <dbReference type="ARBA" id="ARBA00022519"/>
    </source>
</evidence>
<feature type="domain" description="Type II secretion system protein GspF" evidence="11">
    <location>
        <begin position="64"/>
        <end position="186"/>
    </location>
</feature>
<reference evidence="12 13" key="1">
    <citation type="submission" date="2018-12" db="EMBL/GenBank/DDBJ databases">
        <authorList>
            <consortium name="Pathogen Informatics"/>
        </authorList>
    </citation>
    <scope>NUCLEOTIDE SEQUENCE [LARGE SCALE GENOMIC DNA]</scope>
    <source>
        <strain evidence="12 13">NCTC13098</strain>
    </source>
</reference>
<dbReference type="Gene3D" id="1.20.81.30">
    <property type="entry name" value="Type II secretion system (T2SS), domain F"/>
    <property type="match status" value="2"/>
</dbReference>
<comment type="subcellular location">
    <subcellularLocation>
        <location evidence="1 9">Cell inner membrane</location>
        <topology evidence="1 9">Multi-pass membrane protein</topology>
    </subcellularLocation>
</comment>
<proteinExistence type="inferred from homology"/>
<evidence type="ECO:0000313" key="12">
    <source>
        <dbReference type="EMBL" id="VDR29762.1"/>
    </source>
</evidence>
<dbReference type="EMBL" id="LR131271">
    <property type="protein sequence ID" value="VDR29762.1"/>
    <property type="molecule type" value="Genomic_DNA"/>
</dbReference>
<keyword evidence="7 10" id="KW-1133">Transmembrane helix</keyword>
<keyword evidence="3 9" id="KW-0813">Transport</keyword>
<dbReference type="Pfam" id="PF00482">
    <property type="entry name" value="T2SSF"/>
    <property type="match status" value="2"/>
</dbReference>
<dbReference type="GO" id="GO:0015628">
    <property type="term" value="P:protein secretion by the type II secretion system"/>
    <property type="evidence" value="ECO:0007669"/>
    <property type="project" value="TreeGrafter"/>
</dbReference>
<feature type="transmembrane region" description="Helical" evidence="10">
    <location>
        <begin position="369"/>
        <end position="389"/>
    </location>
</feature>
<organism evidence="12 13">
    <name type="scientific">Raoultella terrigena</name>
    <name type="common">Klebsiella terrigena</name>
    <dbReference type="NCBI Taxonomy" id="577"/>
    <lineage>
        <taxon>Bacteria</taxon>
        <taxon>Pseudomonadati</taxon>
        <taxon>Pseudomonadota</taxon>
        <taxon>Gammaproteobacteria</taxon>
        <taxon>Enterobacterales</taxon>
        <taxon>Enterobacteriaceae</taxon>
        <taxon>Klebsiella/Raoultella group</taxon>
        <taxon>Raoultella</taxon>
    </lineage>
</organism>
<dbReference type="FunFam" id="1.20.81.30:FF:000001">
    <property type="entry name" value="Type II secretion system protein F"/>
    <property type="match status" value="2"/>
</dbReference>
<feature type="transmembrane region" description="Helical" evidence="10">
    <location>
        <begin position="215"/>
        <end position="234"/>
    </location>
</feature>